<dbReference type="Proteomes" id="UP000447434">
    <property type="component" value="Chromosome 8"/>
</dbReference>
<protein>
    <submittedName>
        <fullName evidence="1">Uncharacterized protein</fullName>
    </submittedName>
</protein>
<evidence type="ECO:0000313" key="2">
    <source>
        <dbReference type="Proteomes" id="UP000447434"/>
    </source>
</evidence>
<name>A0A6A4Q3Q5_LUPAL</name>
<proteinExistence type="predicted"/>
<comment type="caution">
    <text evidence="1">The sequence shown here is derived from an EMBL/GenBank/DDBJ whole genome shotgun (WGS) entry which is preliminary data.</text>
</comment>
<dbReference type="EMBL" id="WOCE01000008">
    <property type="protein sequence ID" value="KAE9608390.1"/>
    <property type="molecule type" value="Genomic_DNA"/>
</dbReference>
<sequence length="50" mass="6062">MREIMETYPFELWFVLCDFSLVNSWFKVSMSKMERVCGLVNENPKTLKRK</sequence>
<keyword evidence="2" id="KW-1185">Reference proteome</keyword>
<dbReference type="AlphaFoldDB" id="A0A6A4Q3Q5"/>
<evidence type="ECO:0000313" key="1">
    <source>
        <dbReference type="EMBL" id="KAE9608390.1"/>
    </source>
</evidence>
<gene>
    <name evidence="1" type="ORF">Lalb_Chr08g0235061</name>
</gene>
<reference evidence="2" key="1">
    <citation type="journal article" date="2020" name="Nat. Commun.">
        <title>Genome sequence of the cluster root forming white lupin.</title>
        <authorList>
            <person name="Hufnagel B."/>
            <person name="Marques A."/>
            <person name="Soriano A."/>
            <person name="Marques L."/>
            <person name="Divol F."/>
            <person name="Doumas P."/>
            <person name="Sallet E."/>
            <person name="Mancinotti D."/>
            <person name="Carrere S."/>
            <person name="Marande W."/>
            <person name="Arribat S."/>
            <person name="Keller J."/>
            <person name="Huneau C."/>
            <person name="Blein T."/>
            <person name="Aime D."/>
            <person name="Laguerre M."/>
            <person name="Taylor J."/>
            <person name="Schubert V."/>
            <person name="Nelson M."/>
            <person name="Geu-Flores F."/>
            <person name="Crespi M."/>
            <person name="Gallardo-Guerrero K."/>
            <person name="Delaux P.-M."/>
            <person name="Salse J."/>
            <person name="Berges H."/>
            <person name="Guyot R."/>
            <person name="Gouzy J."/>
            <person name="Peret B."/>
        </authorList>
    </citation>
    <scope>NUCLEOTIDE SEQUENCE [LARGE SCALE GENOMIC DNA]</scope>
    <source>
        <strain evidence="2">cv. Amiga</strain>
    </source>
</reference>
<accession>A0A6A4Q3Q5</accession>
<organism evidence="1 2">
    <name type="scientific">Lupinus albus</name>
    <name type="common">White lupine</name>
    <name type="synonym">Lupinus termis</name>
    <dbReference type="NCBI Taxonomy" id="3870"/>
    <lineage>
        <taxon>Eukaryota</taxon>
        <taxon>Viridiplantae</taxon>
        <taxon>Streptophyta</taxon>
        <taxon>Embryophyta</taxon>
        <taxon>Tracheophyta</taxon>
        <taxon>Spermatophyta</taxon>
        <taxon>Magnoliopsida</taxon>
        <taxon>eudicotyledons</taxon>
        <taxon>Gunneridae</taxon>
        <taxon>Pentapetalae</taxon>
        <taxon>rosids</taxon>
        <taxon>fabids</taxon>
        <taxon>Fabales</taxon>
        <taxon>Fabaceae</taxon>
        <taxon>Papilionoideae</taxon>
        <taxon>50 kb inversion clade</taxon>
        <taxon>genistoids sensu lato</taxon>
        <taxon>core genistoids</taxon>
        <taxon>Genisteae</taxon>
        <taxon>Lupinus</taxon>
    </lineage>
</organism>